<dbReference type="InterPro" id="IPR036291">
    <property type="entry name" value="NAD(P)-bd_dom_sf"/>
</dbReference>
<evidence type="ECO:0000313" key="2">
    <source>
        <dbReference type="EMBL" id="NWC13588.1"/>
    </source>
</evidence>
<evidence type="ECO:0000259" key="1">
    <source>
        <dbReference type="Pfam" id="PF05368"/>
    </source>
</evidence>
<sequence length="287" mass="31497">MNTYLVTGATGATGAPTVKYLLENGHRVNAFVHREDERSQKLRDLGATIFVGDALKLKDLRPAMKGVDGAYFVYPLGNGLVEAAAIFAQAAKEEGVKIIANMSHKQSRPDARSQTTLNHWLSEQVFSWSGVPTTHLRVTFFAQWMLYIAPLIRAGVYLTPFDADSRFAPIATRDIAKIIAGVLTNPEPHANKAYVLNGPIEYSHKELAGVLADTLGKEVRFQQVSPQEFVKTLGLDADPAYVTHFTAVKVDQQEKRLEGLDDIGTQIIGGPLQTPAEFIAEHRDVLS</sequence>
<dbReference type="Proteomes" id="UP000517547">
    <property type="component" value="Unassembled WGS sequence"/>
</dbReference>
<dbReference type="SUPFAM" id="SSF51735">
    <property type="entry name" value="NAD(P)-binding Rossmann-fold domains"/>
    <property type="match status" value="1"/>
</dbReference>
<gene>
    <name evidence="2" type="ORF">HX845_08055</name>
</gene>
<name>A0A7Y8CCD8_9PSED</name>
<accession>A0A7Y8CCD8</accession>
<reference evidence="2 3" key="1">
    <citation type="submission" date="2020-04" db="EMBL/GenBank/DDBJ databases">
        <title>Molecular characterization of pseudomonads from Agaricus bisporus reveal novel blotch 2 pathogens in Western Europe.</title>
        <authorList>
            <person name="Taparia T."/>
            <person name="Krijger M."/>
            <person name="Haynes E."/>
            <person name="Elpinstone J.G."/>
            <person name="Noble R."/>
            <person name="Van Der Wolf J."/>
        </authorList>
    </citation>
    <scope>NUCLEOTIDE SEQUENCE [LARGE SCALE GENOMIC DNA]</scope>
    <source>
        <strain evidence="2 3">IPO3738</strain>
    </source>
</reference>
<dbReference type="Gene3D" id="3.90.25.10">
    <property type="entry name" value="UDP-galactose 4-epimerase, domain 1"/>
    <property type="match status" value="1"/>
</dbReference>
<dbReference type="PANTHER" id="PTHR47129:SF1">
    <property type="entry name" value="NMRA-LIKE DOMAIN-CONTAINING PROTEIN"/>
    <property type="match status" value="1"/>
</dbReference>
<dbReference type="Pfam" id="PF05368">
    <property type="entry name" value="NmrA"/>
    <property type="match status" value="1"/>
</dbReference>
<comment type="caution">
    <text evidence="2">The sequence shown here is derived from an EMBL/GenBank/DDBJ whole genome shotgun (WGS) entry which is preliminary data.</text>
</comment>
<feature type="domain" description="NmrA-like" evidence="1">
    <location>
        <begin position="3"/>
        <end position="237"/>
    </location>
</feature>
<dbReference type="PANTHER" id="PTHR47129">
    <property type="entry name" value="QUINONE OXIDOREDUCTASE 2"/>
    <property type="match status" value="1"/>
</dbReference>
<protein>
    <submittedName>
        <fullName evidence="2">NmrA family NAD(P)-binding protein</fullName>
    </submittedName>
</protein>
<dbReference type="InterPro" id="IPR008030">
    <property type="entry name" value="NmrA-like"/>
</dbReference>
<dbReference type="RefSeq" id="WP_017128361.1">
    <property type="nucleotide sequence ID" value="NZ_JACAQE010000002.1"/>
</dbReference>
<organism evidence="2 3">
    <name type="scientific">Pseudomonas gingeri</name>
    <dbReference type="NCBI Taxonomy" id="117681"/>
    <lineage>
        <taxon>Bacteria</taxon>
        <taxon>Pseudomonadati</taxon>
        <taxon>Pseudomonadota</taxon>
        <taxon>Gammaproteobacteria</taxon>
        <taxon>Pseudomonadales</taxon>
        <taxon>Pseudomonadaceae</taxon>
        <taxon>Pseudomonas</taxon>
    </lineage>
</organism>
<dbReference type="AlphaFoldDB" id="A0A7Y8CCD8"/>
<dbReference type="Gene3D" id="3.40.50.720">
    <property type="entry name" value="NAD(P)-binding Rossmann-like Domain"/>
    <property type="match status" value="1"/>
</dbReference>
<evidence type="ECO:0000313" key="3">
    <source>
        <dbReference type="Proteomes" id="UP000517547"/>
    </source>
</evidence>
<dbReference type="EMBL" id="JACAQE010000002">
    <property type="protein sequence ID" value="NWC13588.1"/>
    <property type="molecule type" value="Genomic_DNA"/>
</dbReference>
<proteinExistence type="predicted"/>
<dbReference type="InterPro" id="IPR052718">
    <property type="entry name" value="NmrA-type_oxidoreductase"/>
</dbReference>